<sequence length="35" mass="3928">MERTRQLIADTALELFSRHGFDHTTIEQVAAAAEV</sequence>
<feature type="domain" description="HTH tetR-type" evidence="3">
    <location>
        <begin position="2"/>
        <end position="35"/>
    </location>
</feature>
<comment type="caution">
    <text evidence="2">Lacks conserved residue(s) required for the propagation of feature annotation.</text>
</comment>
<feature type="non-terminal residue" evidence="4">
    <location>
        <position position="35"/>
    </location>
</feature>
<dbReference type="SUPFAM" id="SSF46689">
    <property type="entry name" value="Homeodomain-like"/>
    <property type="match status" value="1"/>
</dbReference>
<dbReference type="EMBL" id="JBHTIS010003822">
    <property type="protein sequence ID" value="MFD1051731.1"/>
    <property type="molecule type" value="Genomic_DNA"/>
</dbReference>
<comment type="caution">
    <text evidence="4">The sequence shown here is derived from an EMBL/GenBank/DDBJ whole genome shotgun (WGS) entry which is preliminary data.</text>
</comment>
<dbReference type="PROSITE" id="PS50977">
    <property type="entry name" value="HTH_TETR_2"/>
    <property type="match status" value="1"/>
</dbReference>
<evidence type="ECO:0000313" key="5">
    <source>
        <dbReference type="Proteomes" id="UP001597045"/>
    </source>
</evidence>
<gene>
    <name evidence="4" type="ORF">ACFQ1S_42335</name>
</gene>
<dbReference type="Gene3D" id="1.10.10.60">
    <property type="entry name" value="Homeodomain-like"/>
    <property type="match status" value="1"/>
</dbReference>
<protein>
    <submittedName>
        <fullName evidence="4">TetR family transcriptional regulator</fullName>
    </submittedName>
</protein>
<keyword evidence="1 2" id="KW-0238">DNA-binding</keyword>
<dbReference type="Pfam" id="PF00440">
    <property type="entry name" value="TetR_N"/>
    <property type="match status" value="1"/>
</dbReference>
<name>A0ABW3MMP0_9PSEU</name>
<evidence type="ECO:0000259" key="3">
    <source>
        <dbReference type="PROSITE" id="PS50977"/>
    </source>
</evidence>
<proteinExistence type="predicted"/>
<keyword evidence="5" id="KW-1185">Reference proteome</keyword>
<evidence type="ECO:0000256" key="1">
    <source>
        <dbReference type="ARBA" id="ARBA00023125"/>
    </source>
</evidence>
<organism evidence="4 5">
    <name type="scientific">Kibdelosporangium lantanae</name>
    <dbReference type="NCBI Taxonomy" id="1497396"/>
    <lineage>
        <taxon>Bacteria</taxon>
        <taxon>Bacillati</taxon>
        <taxon>Actinomycetota</taxon>
        <taxon>Actinomycetes</taxon>
        <taxon>Pseudonocardiales</taxon>
        <taxon>Pseudonocardiaceae</taxon>
        <taxon>Kibdelosporangium</taxon>
    </lineage>
</organism>
<evidence type="ECO:0000313" key="4">
    <source>
        <dbReference type="EMBL" id="MFD1051731.1"/>
    </source>
</evidence>
<dbReference type="InterPro" id="IPR001647">
    <property type="entry name" value="HTH_TetR"/>
</dbReference>
<evidence type="ECO:0000256" key="2">
    <source>
        <dbReference type="PROSITE-ProRule" id="PRU00335"/>
    </source>
</evidence>
<dbReference type="Proteomes" id="UP001597045">
    <property type="component" value="Unassembled WGS sequence"/>
</dbReference>
<reference evidence="5" key="1">
    <citation type="journal article" date="2019" name="Int. J. Syst. Evol. Microbiol.">
        <title>The Global Catalogue of Microorganisms (GCM) 10K type strain sequencing project: providing services to taxonomists for standard genome sequencing and annotation.</title>
        <authorList>
            <consortium name="The Broad Institute Genomics Platform"/>
            <consortium name="The Broad Institute Genome Sequencing Center for Infectious Disease"/>
            <person name="Wu L."/>
            <person name="Ma J."/>
        </authorList>
    </citation>
    <scope>NUCLEOTIDE SEQUENCE [LARGE SCALE GENOMIC DNA]</scope>
    <source>
        <strain evidence="5">JCM 31486</strain>
    </source>
</reference>
<dbReference type="InterPro" id="IPR009057">
    <property type="entry name" value="Homeodomain-like_sf"/>
</dbReference>
<accession>A0ABW3MMP0</accession>